<dbReference type="RefSeq" id="WP_281398981.1">
    <property type="nucleotide sequence ID" value="NZ_JACHMK010000001.1"/>
</dbReference>
<comment type="caution">
    <text evidence="1">The sequence shown here is derived from an EMBL/GenBank/DDBJ whole genome shotgun (WGS) entry which is preliminary data.</text>
</comment>
<evidence type="ECO:0000313" key="2">
    <source>
        <dbReference type="Proteomes" id="UP000617426"/>
    </source>
</evidence>
<dbReference type="AlphaFoldDB" id="A0A923E374"/>
<name>A0A923E374_9ACTO</name>
<dbReference type="EMBL" id="JACHMK010000001">
    <property type="protein sequence ID" value="MBB6333552.1"/>
    <property type="molecule type" value="Genomic_DNA"/>
</dbReference>
<proteinExistence type="predicted"/>
<organism evidence="1 2">
    <name type="scientific">Schaalia hyovaginalis</name>
    <dbReference type="NCBI Taxonomy" id="29316"/>
    <lineage>
        <taxon>Bacteria</taxon>
        <taxon>Bacillati</taxon>
        <taxon>Actinomycetota</taxon>
        <taxon>Actinomycetes</taxon>
        <taxon>Actinomycetales</taxon>
        <taxon>Actinomycetaceae</taxon>
        <taxon>Schaalia</taxon>
    </lineage>
</organism>
<protein>
    <submittedName>
        <fullName evidence="1">Uncharacterized protein</fullName>
    </submittedName>
</protein>
<accession>A0A923E374</accession>
<sequence>MSLLEAMRGRRTRTVSQSGFLARASHLAVPLVGPSPTGTARRS</sequence>
<evidence type="ECO:0000313" key="1">
    <source>
        <dbReference type="EMBL" id="MBB6333552.1"/>
    </source>
</evidence>
<dbReference type="Proteomes" id="UP000617426">
    <property type="component" value="Unassembled WGS sequence"/>
</dbReference>
<keyword evidence="2" id="KW-1185">Reference proteome</keyword>
<reference evidence="1" key="1">
    <citation type="submission" date="2020-08" db="EMBL/GenBank/DDBJ databases">
        <title>Sequencing the genomes of 1000 actinobacteria strains.</title>
        <authorList>
            <person name="Klenk H.-P."/>
        </authorList>
    </citation>
    <scope>NUCLEOTIDE SEQUENCE</scope>
    <source>
        <strain evidence="1">DSM 10695</strain>
    </source>
</reference>
<gene>
    <name evidence="1" type="ORF">HD592_000117</name>
</gene>